<feature type="transmembrane region" description="Helical" evidence="7">
    <location>
        <begin position="195"/>
        <end position="220"/>
    </location>
</feature>
<dbReference type="InterPro" id="IPR000515">
    <property type="entry name" value="MetI-like"/>
</dbReference>
<keyword evidence="2 7" id="KW-0813">Transport</keyword>
<keyword evidence="3" id="KW-1003">Cell membrane</keyword>
<evidence type="ECO:0000313" key="10">
    <source>
        <dbReference type="Proteomes" id="UP000593758"/>
    </source>
</evidence>
<keyword evidence="4 7" id="KW-0812">Transmembrane</keyword>
<dbReference type="CDD" id="cd06261">
    <property type="entry name" value="TM_PBP2"/>
    <property type="match status" value="1"/>
</dbReference>
<dbReference type="Gene3D" id="1.10.3720.10">
    <property type="entry name" value="MetI-like"/>
    <property type="match status" value="1"/>
</dbReference>
<gene>
    <name evidence="9" type="ORF">IM660_01965</name>
</gene>
<comment type="subcellular location">
    <subcellularLocation>
        <location evidence="1 7">Cell membrane</location>
        <topology evidence="1 7">Multi-pass membrane protein</topology>
    </subcellularLocation>
</comment>
<dbReference type="AlphaFoldDB" id="A0A7M1SWU9"/>
<evidence type="ECO:0000259" key="8">
    <source>
        <dbReference type="PROSITE" id="PS50928"/>
    </source>
</evidence>
<comment type="similarity">
    <text evidence="7">Belongs to the binding-protein-dependent transport system permease family.</text>
</comment>
<dbReference type="PANTHER" id="PTHR43744:SF6">
    <property type="entry name" value="ABC TRANSPORTER PERMEASE PROTEIN YESQ-RELATED"/>
    <property type="match status" value="1"/>
</dbReference>
<dbReference type="PROSITE" id="PS50928">
    <property type="entry name" value="ABC_TM1"/>
    <property type="match status" value="1"/>
</dbReference>
<dbReference type="RefSeq" id="WP_193497771.1">
    <property type="nucleotide sequence ID" value="NZ_CP063169.1"/>
</dbReference>
<feature type="domain" description="ABC transmembrane type-1" evidence="8">
    <location>
        <begin position="83"/>
        <end position="275"/>
    </location>
</feature>
<keyword evidence="5 7" id="KW-1133">Transmembrane helix</keyword>
<dbReference type="SUPFAM" id="SSF161098">
    <property type="entry name" value="MetI-like"/>
    <property type="match status" value="1"/>
</dbReference>
<evidence type="ECO:0000256" key="6">
    <source>
        <dbReference type="ARBA" id="ARBA00023136"/>
    </source>
</evidence>
<dbReference type="InterPro" id="IPR035906">
    <property type="entry name" value="MetI-like_sf"/>
</dbReference>
<keyword evidence="10" id="KW-1185">Reference proteome</keyword>
<dbReference type="GO" id="GO:0005886">
    <property type="term" value="C:plasma membrane"/>
    <property type="evidence" value="ECO:0007669"/>
    <property type="project" value="UniProtKB-SubCell"/>
</dbReference>
<feature type="transmembrane region" description="Helical" evidence="7">
    <location>
        <begin position="254"/>
        <end position="275"/>
    </location>
</feature>
<evidence type="ECO:0000256" key="2">
    <source>
        <dbReference type="ARBA" id="ARBA00022448"/>
    </source>
</evidence>
<dbReference type="GO" id="GO:0055085">
    <property type="term" value="P:transmembrane transport"/>
    <property type="evidence" value="ECO:0007669"/>
    <property type="project" value="InterPro"/>
</dbReference>
<feature type="transmembrane region" description="Helical" evidence="7">
    <location>
        <begin position="120"/>
        <end position="142"/>
    </location>
</feature>
<evidence type="ECO:0000256" key="1">
    <source>
        <dbReference type="ARBA" id="ARBA00004651"/>
    </source>
</evidence>
<feature type="transmembrane region" description="Helical" evidence="7">
    <location>
        <begin position="87"/>
        <end position="108"/>
    </location>
</feature>
<dbReference type="EMBL" id="CP063169">
    <property type="protein sequence ID" value="QOR71103.1"/>
    <property type="molecule type" value="Genomic_DNA"/>
</dbReference>
<sequence>MTTDTTMTAPQRATKGPRPRILAHTGLIAIAVLMMYPLVWMISSSLKPESEIFSSPGLIPQEWTLSNYIEGWNGIQRPFSHYMLNSILIAVIAVLGNVIACSLAAYAFARLHFPLKRTLFAIMLGTMMLPIHVQIIPQYIIFDSLAWLDTFLPLVVPKFLAVDAFFIFLIVQFIRGIPKELDFAARVDGCGPVNIFFRIILPLLKPALVTTAIFTFIWSYNDFFAQVIFLSSNENFTAPLALKLFLDQSTVSSWGPMFAMSVVSLVPLFAFFLFFQRGLIEGIATTGFKG</sequence>
<evidence type="ECO:0000256" key="3">
    <source>
        <dbReference type="ARBA" id="ARBA00022475"/>
    </source>
</evidence>
<organism evidence="9 10">
    <name type="scientific">Ruania alkalisoli</name>
    <dbReference type="NCBI Taxonomy" id="2779775"/>
    <lineage>
        <taxon>Bacteria</taxon>
        <taxon>Bacillati</taxon>
        <taxon>Actinomycetota</taxon>
        <taxon>Actinomycetes</taxon>
        <taxon>Micrococcales</taxon>
        <taxon>Ruaniaceae</taxon>
        <taxon>Ruania</taxon>
    </lineage>
</organism>
<evidence type="ECO:0000256" key="4">
    <source>
        <dbReference type="ARBA" id="ARBA00022692"/>
    </source>
</evidence>
<dbReference type="Pfam" id="PF00528">
    <property type="entry name" value="BPD_transp_1"/>
    <property type="match status" value="1"/>
</dbReference>
<protein>
    <submittedName>
        <fullName evidence="9">Carbohydrate ABC transporter permease</fullName>
    </submittedName>
</protein>
<feature type="transmembrane region" description="Helical" evidence="7">
    <location>
        <begin position="21"/>
        <end position="42"/>
    </location>
</feature>
<feature type="transmembrane region" description="Helical" evidence="7">
    <location>
        <begin position="154"/>
        <end position="174"/>
    </location>
</feature>
<proteinExistence type="inferred from homology"/>
<dbReference type="KEGG" id="halt:IM660_01965"/>
<dbReference type="Proteomes" id="UP000593758">
    <property type="component" value="Chromosome"/>
</dbReference>
<evidence type="ECO:0000256" key="5">
    <source>
        <dbReference type="ARBA" id="ARBA00022989"/>
    </source>
</evidence>
<evidence type="ECO:0000313" key="9">
    <source>
        <dbReference type="EMBL" id="QOR71103.1"/>
    </source>
</evidence>
<accession>A0A7M1SWU9</accession>
<name>A0A7M1SWU9_9MICO</name>
<keyword evidence="6 7" id="KW-0472">Membrane</keyword>
<reference evidence="9 10" key="1">
    <citation type="submission" date="2020-10" db="EMBL/GenBank/DDBJ databases">
        <title>Haloactinobacterium sp. RN3S43, a bacterium isolated from saline soil.</title>
        <authorList>
            <person name="Sun J.-Q."/>
        </authorList>
    </citation>
    <scope>NUCLEOTIDE SEQUENCE [LARGE SCALE GENOMIC DNA]</scope>
    <source>
        <strain evidence="9 10">RN3S43</strain>
    </source>
</reference>
<dbReference type="PANTHER" id="PTHR43744">
    <property type="entry name" value="ABC TRANSPORTER PERMEASE PROTEIN MG189-RELATED-RELATED"/>
    <property type="match status" value="1"/>
</dbReference>
<evidence type="ECO:0000256" key="7">
    <source>
        <dbReference type="RuleBase" id="RU363032"/>
    </source>
</evidence>